<dbReference type="InterPro" id="IPR011055">
    <property type="entry name" value="Dup_hybrid_motif"/>
</dbReference>
<dbReference type="InterPro" id="IPR016047">
    <property type="entry name" value="M23ase_b-sheet_dom"/>
</dbReference>
<dbReference type="CDD" id="cd12797">
    <property type="entry name" value="M23_peptidase"/>
    <property type="match status" value="1"/>
</dbReference>
<protein>
    <submittedName>
        <fullName evidence="2">Peptidoglycan DD-metalloendopeptidase family protein</fullName>
    </submittedName>
</protein>
<gene>
    <name evidence="2" type="ORF">AAG747_08570</name>
</gene>
<evidence type="ECO:0000259" key="1">
    <source>
        <dbReference type="PROSITE" id="PS51782"/>
    </source>
</evidence>
<accession>A0AAW9RY86</accession>
<evidence type="ECO:0000313" key="2">
    <source>
        <dbReference type="EMBL" id="MEN7547960.1"/>
    </source>
</evidence>
<comment type="caution">
    <text evidence="2">The sequence shown here is derived from an EMBL/GenBank/DDBJ whole genome shotgun (WGS) entry which is preliminary data.</text>
</comment>
<dbReference type="RefSeq" id="WP_346820742.1">
    <property type="nucleotide sequence ID" value="NZ_JBDKWZ010000004.1"/>
</dbReference>
<dbReference type="PANTHER" id="PTHR21666">
    <property type="entry name" value="PEPTIDASE-RELATED"/>
    <property type="match status" value="1"/>
</dbReference>
<dbReference type="InterPro" id="IPR050570">
    <property type="entry name" value="Cell_wall_metabolism_enzyme"/>
</dbReference>
<feature type="domain" description="LysM" evidence="1">
    <location>
        <begin position="313"/>
        <end position="357"/>
    </location>
</feature>
<dbReference type="CDD" id="cd00118">
    <property type="entry name" value="LysM"/>
    <property type="match status" value="1"/>
</dbReference>
<evidence type="ECO:0000313" key="3">
    <source>
        <dbReference type="Proteomes" id="UP001403385"/>
    </source>
</evidence>
<sequence>MLLNFNPTPKRLLVLMWVFWGSCSMLLAQKQINPASYIKPSFLSHSDTEADILIKAIQKRLHADSTYYNPEWVWEHGTQCDESQKEDIFQSNLFSMHDSYAQNEACLEDAVIISPNVSIPFRYLNNEDYFAIWDTQNVNPYPYSIASFSDTVKIALFDLEKETSWSAPLKTTRVTSKFGRRWYRWHHGIDLDLEVGDSVFSAFDGVVRISKYNYRGYGHYVLIRHDNGLETLYGHLNKRLVKVGDQVKAGELIGWGGNTGRSTGSHLHFEVRYKGHAFNPKHMFDFGEKKLLAQEFTINPKVYSGLIANAKAQYHRIRSGDSLWKISRRYRTSIGKLCALNGISRRTTLRVGRRIRVR</sequence>
<dbReference type="SMART" id="SM00257">
    <property type="entry name" value="LysM"/>
    <property type="match status" value="1"/>
</dbReference>
<dbReference type="Proteomes" id="UP001403385">
    <property type="component" value="Unassembled WGS sequence"/>
</dbReference>
<dbReference type="GO" id="GO:0004222">
    <property type="term" value="F:metalloendopeptidase activity"/>
    <property type="evidence" value="ECO:0007669"/>
    <property type="project" value="TreeGrafter"/>
</dbReference>
<dbReference type="PANTHER" id="PTHR21666:SF270">
    <property type="entry name" value="MUREIN HYDROLASE ACTIVATOR ENVC"/>
    <property type="match status" value="1"/>
</dbReference>
<dbReference type="Gene3D" id="2.70.70.10">
    <property type="entry name" value="Glucose Permease (Domain IIA)"/>
    <property type="match status" value="1"/>
</dbReference>
<organism evidence="2 3">
    <name type="scientific">Rapidithrix thailandica</name>
    <dbReference type="NCBI Taxonomy" id="413964"/>
    <lineage>
        <taxon>Bacteria</taxon>
        <taxon>Pseudomonadati</taxon>
        <taxon>Bacteroidota</taxon>
        <taxon>Cytophagia</taxon>
        <taxon>Cytophagales</taxon>
        <taxon>Flammeovirgaceae</taxon>
        <taxon>Rapidithrix</taxon>
    </lineage>
</organism>
<proteinExistence type="predicted"/>
<dbReference type="Pfam" id="PF01476">
    <property type="entry name" value="LysM"/>
    <property type="match status" value="1"/>
</dbReference>
<dbReference type="Gene3D" id="3.10.350.10">
    <property type="entry name" value="LysM domain"/>
    <property type="match status" value="1"/>
</dbReference>
<name>A0AAW9RY86_9BACT</name>
<dbReference type="InterPro" id="IPR018392">
    <property type="entry name" value="LysM"/>
</dbReference>
<reference evidence="2 3" key="1">
    <citation type="submission" date="2024-04" db="EMBL/GenBank/DDBJ databases">
        <title>Novel genus in family Flammeovirgaceae.</title>
        <authorList>
            <person name="Nguyen T.H."/>
            <person name="Vuong T.Q."/>
            <person name="Le H."/>
            <person name="Kim S.-G."/>
        </authorList>
    </citation>
    <scope>NUCLEOTIDE SEQUENCE [LARGE SCALE GENOMIC DNA]</scope>
    <source>
        <strain evidence="2 3">JCM 23209</strain>
    </source>
</reference>
<dbReference type="SUPFAM" id="SSF54106">
    <property type="entry name" value="LysM domain"/>
    <property type="match status" value="1"/>
</dbReference>
<keyword evidence="3" id="KW-1185">Reference proteome</keyword>
<dbReference type="InterPro" id="IPR036779">
    <property type="entry name" value="LysM_dom_sf"/>
</dbReference>
<dbReference type="Pfam" id="PF01551">
    <property type="entry name" value="Peptidase_M23"/>
    <property type="match status" value="1"/>
</dbReference>
<dbReference type="SUPFAM" id="SSF51261">
    <property type="entry name" value="Duplicated hybrid motif"/>
    <property type="match status" value="1"/>
</dbReference>
<dbReference type="AlphaFoldDB" id="A0AAW9RY86"/>
<dbReference type="EMBL" id="JBDKWZ010000004">
    <property type="protein sequence ID" value="MEN7547960.1"/>
    <property type="molecule type" value="Genomic_DNA"/>
</dbReference>
<dbReference type="PROSITE" id="PS51782">
    <property type="entry name" value="LYSM"/>
    <property type="match status" value="1"/>
</dbReference>